<dbReference type="AlphaFoldDB" id="A0A4R2NRW0"/>
<feature type="site" description="Transition state stabilizer" evidence="7">
    <location>
        <position position="22"/>
    </location>
</feature>
<dbReference type="HAMAP" id="MF_00108">
    <property type="entry name" value="IspD"/>
    <property type="match status" value="1"/>
</dbReference>
<evidence type="ECO:0000256" key="5">
    <source>
        <dbReference type="ARBA" id="ARBA00022695"/>
    </source>
</evidence>
<keyword evidence="5 7" id="KW-0548">Nucleotidyltransferase</keyword>
<dbReference type="Pfam" id="PF01128">
    <property type="entry name" value="IspD"/>
    <property type="match status" value="1"/>
</dbReference>
<evidence type="ECO:0000256" key="1">
    <source>
        <dbReference type="ARBA" id="ARBA00001282"/>
    </source>
</evidence>
<evidence type="ECO:0000256" key="2">
    <source>
        <dbReference type="ARBA" id="ARBA00004787"/>
    </source>
</evidence>
<evidence type="ECO:0000313" key="9">
    <source>
        <dbReference type="Proteomes" id="UP000295416"/>
    </source>
</evidence>
<evidence type="ECO:0000256" key="3">
    <source>
        <dbReference type="ARBA" id="ARBA00009789"/>
    </source>
</evidence>
<dbReference type="PANTHER" id="PTHR32125">
    <property type="entry name" value="2-C-METHYL-D-ERYTHRITOL 4-PHOSPHATE CYTIDYLYLTRANSFERASE, CHLOROPLASTIC"/>
    <property type="match status" value="1"/>
</dbReference>
<dbReference type="GO" id="GO:0050518">
    <property type="term" value="F:2-C-methyl-D-erythritol 4-phosphate cytidylyltransferase activity"/>
    <property type="evidence" value="ECO:0007669"/>
    <property type="project" value="UniProtKB-UniRule"/>
</dbReference>
<dbReference type="SUPFAM" id="SSF53448">
    <property type="entry name" value="Nucleotide-diphospho-sugar transferases"/>
    <property type="match status" value="1"/>
</dbReference>
<comment type="catalytic activity">
    <reaction evidence="1 7">
        <text>2-C-methyl-D-erythritol 4-phosphate + CTP + H(+) = 4-CDP-2-C-methyl-D-erythritol + diphosphate</text>
        <dbReference type="Rhea" id="RHEA:13429"/>
        <dbReference type="ChEBI" id="CHEBI:15378"/>
        <dbReference type="ChEBI" id="CHEBI:33019"/>
        <dbReference type="ChEBI" id="CHEBI:37563"/>
        <dbReference type="ChEBI" id="CHEBI:57823"/>
        <dbReference type="ChEBI" id="CHEBI:58262"/>
        <dbReference type="EC" id="2.7.7.60"/>
    </reaction>
</comment>
<reference evidence="8 9" key="1">
    <citation type="submission" date="2019-03" db="EMBL/GenBank/DDBJ databases">
        <title>Genomic Encyclopedia of Type Strains, Phase IV (KMG-IV): sequencing the most valuable type-strain genomes for metagenomic binning, comparative biology and taxonomic classification.</title>
        <authorList>
            <person name="Goeker M."/>
        </authorList>
    </citation>
    <scope>NUCLEOTIDE SEQUENCE [LARGE SCALE GENOMIC DNA]</scope>
    <source>
        <strain evidence="8 9">DSM 19377</strain>
    </source>
</reference>
<dbReference type="PROSITE" id="PS01295">
    <property type="entry name" value="ISPD"/>
    <property type="match status" value="1"/>
</dbReference>
<dbReference type="NCBIfam" id="TIGR00453">
    <property type="entry name" value="ispD"/>
    <property type="match status" value="1"/>
</dbReference>
<comment type="caution">
    <text evidence="8">The sequence shown here is derived from an EMBL/GenBank/DDBJ whole genome shotgun (WGS) entry which is preliminary data.</text>
</comment>
<comment type="pathway">
    <text evidence="2 7">Isoprenoid biosynthesis; isopentenyl diphosphate biosynthesis via DXP pathway; isopentenyl diphosphate from 1-deoxy-D-xylulose 5-phosphate: step 2/6.</text>
</comment>
<comment type="similarity">
    <text evidence="3 7">Belongs to the IspD/TarI cytidylyltransferase family. IspD subfamily.</text>
</comment>
<proteinExistence type="inferred from homology"/>
<protein>
    <recommendedName>
        <fullName evidence="7">2-C-methyl-D-erythritol 4-phosphate cytidylyltransferase</fullName>
        <ecNumber evidence="7">2.7.7.60</ecNumber>
    </recommendedName>
    <alternativeName>
        <fullName evidence="7">4-diphosphocytidyl-2C-methyl-D-erythritol synthase</fullName>
    </alternativeName>
    <alternativeName>
        <fullName evidence="7">MEP cytidylyltransferase</fullName>
        <shortName evidence="7">MCT</shortName>
    </alternativeName>
</protein>
<feature type="site" description="Transition state stabilizer" evidence="7">
    <location>
        <position position="15"/>
    </location>
</feature>
<dbReference type="InterPro" id="IPR050088">
    <property type="entry name" value="IspD/TarI_cytidylyltransf_bact"/>
</dbReference>
<evidence type="ECO:0000256" key="4">
    <source>
        <dbReference type="ARBA" id="ARBA00022679"/>
    </source>
</evidence>
<dbReference type="OrthoDB" id="9806837at2"/>
<dbReference type="CDD" id="cd02516">
    <property type="entry name" value="CDP-ME_synthetase"/>
    <property type="match status" value="1"/>
</dbReference>
<dbReference type="InterPro" id="IPR001228">
    <property type="entry name" value="IspD"/>
</dbReference>
<dbReference type="InterPro" id="IPR018294">
    <property type="entry name" value="ISPD_synthase_CS"/>
</dbReference>
<evidence type="ECO:0000256" key="6">
    <source>
        <dbReference type="ARBA" id="ARBA00023229"/>
    </source>
</evidence>
<comment type="function">
    <text evidence="7">Catalyzes the formation of 4-diphosphocytidyl-2-C-methyl-D-erythritol from CTP and 2-C-methyl-D-erythritol 4-phosphate (MEP).</text>
</comment>
<dbReference type="GO" id="GO:0019288">
    <property type="term" value="P:isopentenyl diphosphate biosynthetic process, methylerythritol 4-phosphate pathway"/>
    <property type="evidence" value="ECO:0007669"/>
    <property type="project" value="UniProtKB-UniRule"/>
</dbReference>
<dbReference type="Gene3D" id="3.90.550.10">
    <property type="entry name" value="Spore Coat Polysaccharide Biosynthesis Protein SpsA, Chain A"/>
    <property type="match status" value="1"/>
</dbReference>
<dbReference type="InterPro" id="IPR034683">
    <property type="entry name" value="IspD/TarI"/>
</dbReference>
<sequence>MNYDVVILAAGKGKRMGAGKNKMLLEVAGIPIILHTLLAFESDKACSRIVLVINESERDIFSSFLSHFNITKVVKMVQGGTERQDSVYQGLKVLSGEGIVLIHDGARPFVKKESIARVTETARDEGAAILAVPVKDTIKKVLDHKVQETVERSDLWAVQTPQAFRLPLILAAHRTGLQRGLQATDDASLMEQTGQTVAVVEGDYQNIKITTPEDMLIAEQFMRNKKGSVQNENRARI</sequence>
<keyword evidence="9" id="KW-1185">Reference proteome</keyword>
<dbReference type="RefSeq" id="WP_132747066.1">
    <property type="nucleotide sequence ID" value="NZ_SLXK01000026.1"/>
</dbReference>
<feature type="site" description="Positions MEP for the nucleophilic attack" evidence="7">
    <location>
        <position position="152"/>
    </location>
</feature>
<evidence type="ECO:0000256" key="7">
    <source>
        <dbReference type="HAMAP-Rule" id="MF_00108"/>
    </source>
</evidence>
<evidence type="ECO:0000313" key="8">
    <source>
        <dbReference type="EMBL" id="TCP24138.1"/>
    </source>
</evidence>
<gene>
    <name evidence="7" type="primary">ispD</name>
    <name evidence="8" type="ORF">EV207_1269</name>
</gene>
<keyword evidence="6 7" id="KW-0414">Isoprene biosynthesis</keyword>
<dbReference type="PANTHER" id="PTHR32125:SF4">
    <property type="entry name" value="2-C-METHYL-D-ERYTHRITOL 4-PHOSPHATE CYTIDYLYLTRANSFERASE, CHLOROPLASTIC"/>
    <property type="match status" value="1"/>
</dbReference>
<dbReference type="InterPro" id="IPR029044">
    <property type="entry name" value="Nucleotide-diphossugar_trans"/>
</dbReference>
<organism evidence="8 9">
    <name type="scientific">Scopulibacillus darangshiensis</name>
    <dbReference type="NCBI Taxonomy" id="442528"/>
    <lineage>
        <taxon>Bacteria</taxon>
        <taxon>Bacillati</taxon>
        <taxon>Bacillota</taxon>
        <taxon>Bacilli</taxon>
        <taxon>Bacillales</taxon>
        <taxon>Sporolactobacillaceae</taxon>
        <taxon>Scopulibacillus</taxon>
    </lineage>
</organism>
<dbReference type="Proteomes" id="UP000295416">
    <property type="component" value="Unassembled WGS sequence"/>
</dbReference>
<dbReference type="UniPathway" id="UPA00056">
    <property type="reaction ID" value="UER00093"/>
</dbReference>
<name>A0A4R2NRW0_9BACL</name>
<keyword evidence="4 7" id="KW-0808">Transferase</keyword>
<dbReference type="FunFam" id="3.90.550.10:FF:000003">
    <property type="entry name" value="2-C-methyl-D-erythritol 4-phosphate cytidylyltransferase"/>
    <property type="match status" value="1"/>
</dbReference>
<dbReference type="EC" id="2.7.7.60" evidence="7"/>
<dbReference type="EMBL" id="SLXK01000026">
    <property type="protein sequence ID" value="TCP24138.1"/>
    <property type="molecule type" value="Genomic_DNA"/>
</dbReference>
<feature type="site" description="Positions MEP for the nucleophilic attack" evidence="7">
    <location>
        <position position="208"/>
    </location>
</feature>
<accession>A0A4R2NRW0</accession>